<dbReference type="STRING" id="97972.A0A2V1CWW9"/>
<evidence type="ECO:0000313" key="3">
    <source>
        <dbReference type="Proteomes" id="UP000244855"/>
    </source>
</evidence>
<accession>A0A2V1CWW9</accession>
<evidence type="ECO:0000256" key="1">
    <source>
        <dbReference type="SAM" id="Phobius"/>
    </source>
</evidence>
<dbReference type="AlphaFoldDB" id="A0A2V1CWW9"/>
<sequence length="116" mass="13004">MAGFDDEEFSKLQATHYRGLVRVRLNALSFGHILVQQQHRQLCPNNVGQIQKIFEKPGCLRLQKEHFINAIIDDRSLDDAVAVSRVSREELTSLNAGLLTILPLLLSIVIVIVIAC</sequence>
<feature type="transmembrane region" description="Helical" evidence="1">
    <location>
        <begin position="94"/>
        <end position="115"/>
    </location>
</feature>
<gene>
    <name evidence="2" type="ORF">DM02DRAFT_621125</name>
</gene>
<keyword evidence="1" id="KW-0472">Membrane</keyword>
<reference evidence="2 3" key="1">
    <citation type="journal article" date="2018" name="Sci. Rep.">
        <title>Comparative genomics provides insights into the lifestyle and reveals functional heterogeneity of dark septate endophytic fungi.</title>
        <authorList>
            <person name="Knapp D.G."/>
            <person name="Nemeth J.B."/>
            <person name="Barry K."/>
            <person name="Hainaut M."/>
            <person name="Henrissat B."/>
            <person name="Johnson J."/>
            <person name="Kuo A."/>
            <person name="Lim J.H.P."/>
            <person name="Lipzen A."/>
            <person name="Nolan M."/>
            <person name="Ohm R.A."/>
            <person name="Tamas L."/>
            <person name="Grigoriev I.V."/>
            <person name="Spatafora J.W."/>
            <person name="Nagy L.G."/>
            <person name="Kovacs G.M."/>
        </authorList>
    </citation>
    <scope>NUCLEOTIDE SEQUENCE [LARGE SCALE GENOMIC DNA]</scope>
    <source>
        <strain evidence="2 3">DSE2036</strain>
    </source>
</reference>
<evidence type="ECO:0000313" key="2">
    <source>
        <dbReference type="EMBL" id="PVH90216.1"/>
    </source>
</evidence>
<keyword evidence="1" id="KW-0812">Transmembrane</keyword>
<name>A0A2V1CWW9_9PLEO</name>
<dbReference type="OrthoDB" id="4227485at2759"/>
<keyword evidence="1" id="KW-1133">Transmembrane helix</keyword>
<proteinExistence type="predicted"/>
<protein>
    <submittedName>
        <fullName evidence="2">Uncharacterized protein</fullName>
    </submittedName>
</protein>
<dbReference type="Proteomes" id="UP000244855">
    <property type="component" value="Unassembled WGS sequence"/>
</dbReference>
<organism evidence="2 3">
    <name type="scientific">Periconia macrospinosa</name>
    <dbReference type="NCBI Taxonomy" id="97972"/>
    <lineage>
        <taxon>Eukaryota</taxon>
        <taxon>Fungi</taxon>
        <taxon>Dikarya</taxon>
        <taxon>Ascomycota</taxon>
        <taxon>Pezizomycotina</taxon>
        <taxon>Dothideomycetes</taxon>
        <taxon>Pleosporomycetidae</taxon>
        <taxon>Pleosporales</taxon>
        <taxon>Massarineae</taxon>
        <taxon>Periconiaceae</taxon>
        <taxon>Periconia</taxon>
    </lineage>
</organism>
<keyword evidence="3" id="KW-1185">Reference proteome</keyword>
<dbReference type="EMBL" id="KZ806548">
    <property type="protein sequence ID" value="PVH90216.1"/>
    <property type="molecule type" value="Genomic_DNA"/>
</dbReference>